<name>A0A1S3BTM3_CUCME</name>
<evidence type="ECO:0000313" key="2">
    <source>
        <dbReference type="EnsemblPlants" id="MELO3C016590.2.1"/>
    </source>
</evidence>
<protein>
    <recommendedName>
        <fullName evidence="1">Terpene synthase metal-binding domain-containing protein</fullName>
    </recommendedName>
</protein>
<dbReference type="InterPro" id="IPR008949">
    <property type="entry name" value="Isoprenoid_synthase_dom_sf"/>
</dbReference>
<dbReference type="GO" id="GO:0010333">
    <property type="term" value="F:terpene synthase activity"/>
    <property type="evidence" value="ECO:0007669"/>
    <property type="project" value="InterPro"/>
</dbReference>
<dbReference type="Gramene" id="MELO3C016590.2.1">
    <property type="protein sequence ID" value="MELO3C016590.2.1"/>
    <property type="gene ID" value="MELO3C016590.2"/>
</dbReference>
<dbReference type="InterPro" id="IPR005630">
    <property type="entry name" value="Terpene_synthase_metal-bd"/>
</dbReference>
<sequence>MEVALASSGYELLSTISFVCMGDIATKEVFDWLFDCPKILKASTTISRLMDDVVSYKVVEESWTMVSIKFIYVSI</sequence>
<dbReference type="Gene3D" id="1.10.600.10">
    <property type="entry name" value="Farnesyl Diphosphate Synthase"/>
    <property type="match status" value="1"/>
</dbReference>
<evidence type="ECO:0000259" key="1">
    <source>
        <dbReference type="Pfam" id="PF03936"/>
    </source>
</evidence>
<feature type="domain" description="Terpene synthase metal-binding" evidence="1">
    <location>
        <begin position="1"/>
        <end position="62"/>
    </location>
</feature>
<proteinExistence type="predicted"/>
<dbReference type="AlphaFoldDB" id="A0A1S3BTM3"/>
<dbReference type="SUPFAM" id="SSF48576">
    <property type="entry name" value="Terpenoid synthases"/>
    <property type="match status" value="1"/>
</dbReference>
<reference evidence="2" key="1">
    <citation type="submission" date="2023-03" db="UniProtKB">
        <authorList>
            <consortium name="EnsemblPlants"/>
        </authorList>
    </citation>
    <scope>IDENTIFICATION</scope>
</reference>
<dbReference type="Pfam" id="PF03936">
    <property type="entry name" value="Terpene_synth_C"/>
    <property type="match status" value="1"/>
</dbReference>
<accession>A0A1S3BTM3</accession>
<organism evidence="2">
    <name type="scientific">Cucumis melo</name>
    <name type="common">Muskmelon</name>
    <dbReference type="NCBI Taxonomy" id="3656"/>
    <lineage>
        <taxon>Eukaryota</taxon>
        <taxon>Viridiplantae</taxon>
        <taxon>Streptophyta</taxon>
        <taxon>Embryophyta</taxon>
        <taxon>Tracheophyta</taxon>
        <taxon>Spermatophyta</taxon>
        <taxon>Magnoliopsida</taxon>
        <taxon>eudicotyledons</taxon>
        <taxon>Gunneridae</taxon>
        <taxon>Pentapetalae</taxon>
        <taxon>rosids</taxon>
        <taxon>fabids</taxon>
        <taxon>Cucurbitales</taxon>
        <taxon>Cucurbitaceae</taxon>
        <taxon>Benincaseae</taxon>
        <taxon>Cucumis</taxon>
    </lineage>
</organism>
<dbReference type="EnsemblPlants" id="MELO3C016590.2.1">
    <property type="protein sequence ID" value="MELO3C016590.2.1"/>
    <property type="gene ID" value="MELO3C016590.2"/>
</dbReference>
<gene>
    <name evidence="2" type="primary">103493387</name>
</gene>
<dbReference type="GO" id="GO:0000287">
    <property type="term" value="F:magnesium ion binding"/>
    <property type="evidence" value="ECO:0007669"/>
    <property type="project" value="InterPro"/>
</dbReference>